<evidence type="ECO:0000313" key="3">
    <source>
        <dbReference type="Proteomes" id="UP000324222"/>
    </source>
</evidence>
<keyword evidence="1" id="KW-0732">Signal</keyword>
<accession>A0A5B7GHS4</accession>
<evidence type="ECO:0000256" key="1">
    <source>
        <dbReference type="SAM" id="SignalP"/>
    </source>
</evidence>
<dbReference type="Proteomes" id="UP000324222">
    <property type="component" value="Unassembled WGS sequence"/>
</dbReference>
<name>A0A5B7GHS4_PORTR</name>
<feature type="chain" id="PRO_5023026906" evidence="1">
    <location>
        <begin position="32"/>
        <end position="123"/>
    </location>
</feature>
<organism evidence="2 3">
    <name type="scientific">Portunus trituberculatus</name>
    <name type="common">Swimming crab</name>
    <name type="synonym">Neptunus trituberculatus</name>
    <dbReference type="NCBI Taxonomy" id="210409"/>
    <lineage>
        <taxon>Eukaryota</taxon>
        <taxon>Metazoa</taxon>
        <taxon>Ecdysozoa</taxon>
        <taxon>Arthropoda</taxon>
        <taxon>Crustacea</taxon>
        <taxon>Multicrustacea</taxon>
        <taxon>Malacostraca</taxon>
        <taxon>Eumalacostraca</taxon>
        <taxon>Eucarida</taxon>
        <taxon>Decapoda</taxon>
        <taxon>Pleocyemata</taxon>
        <taxon>Brachyura</taxon>
        <taxon>Eubrachyura</taxon>
        <taxon>Portunoidea</taxon>
        <taxon>Portunidae</taxon>
        <taxon>Portuninae</taxon>
        <taxon>Portunus</taxon>
    </lineage>
</organism>
<gene>
    <name evidence="2" type="ORF">E2C01_051131</name>
</gene>
<sequence length="123" mass="13516">MAGWLAKPGVAIGPSLMVLFRWCHLAPPVYGAAITHALHICRDGDKGRDGHHPPECWQLLLRASSVPGTCLSSTTRARHLQNEELPSSDALFYMAEDSQHFNTDDVDSTFKTASFSILDLKVL</sequence>
<keyword evidence="3" id="KW-1185">Reference proteome</keyword>
<comment type="caution">
    <text evidence="2">The sequence shown here is derived from an EMBL/GenBank/DDBJ whole genome shotgun (WGS) entry which is preliminary data.</text>
</comment>
<protein>
    <submittedName>
        <fullName evidence="2">Uncharacterized protein</fullName>
    </submittedName>
</protein>
<feature type="signal peptide" evidence="1">
    <location>
        <begin position="1"/>
        <end position="31"/>
    </location>
</feature>
<proteinExistence type="predicted"/>
<reference evidence="2 3" key="1">
    <citation type="submission" date="2019-05" db="EMBL/GenBank/DDBJ databases">
        <title>Another draft genome of Portunus trituberculatus and its Hox gene families provides insights of decapod evolution.</title>
        <authorList>
            <person name="Jeong J.-H."/>
            <person name="Song I."/>
            <person name="Kim S."/>
            <person name="Choi T."/>
            <person name="Kim D."/>
            <person name="Ryu S."/>
            <person name="Kim W."/>
        </authorList>
    </citation>
    <scope>NUCLEOTIDE SEQUENCE [LARGE SCALE GENOMIC DNA]</scope>
    <source>
        <tissue evidence="2">Muscle</tissue>
    </source>
</reference>
<evidence type="ECO:0000313" key="2">
    <source>
        <dbReference type="EMBL" id="MPC57156.1"/>
    </source>
</evidence>
<dbReference type="AlphaFoldDB" id="A0A5B7GHS4"/>
<dbReference type="EMBL" id="VSRR010014544">
    <property type="protein sequence ID" value="MPC57156.1"/>
    <property type="molecule type" value="Genomic_DNA"/>
</dbReference>